<evidence type="ECO:0000256" key="1">
    <source>
        <dbReference type="ARBA" id="ARBA00001163"/>
    </source>
</evidence>
<evidence type="ECO:0000259" key="7">
    <source>
        <dbReference type="Pfam" id="PF09349"/>
    </source>
</evidence>
<comment type="caution">
    <text evidence="8">The sequence shown here is derived from an EMBL/GenBank/DDBJ whole genome shotgun (WGS) entry which is preliminary data.</text>
</comment>
<name>A0ABU7ZIT3_9HYPH</name>
<evidence type="ECO:0000256" key="2">
    <source>
        <dbReference type="ARBA" id="ARBA00004754"/>
    </source>
</evidence>
<dbReference type="InterPro" id="IPR018020">
    <property type="entry name" value="OHCU_decarboxylase"/>
</dbReference>
<keyword evidence="5" id="KW-0210">Decarboxylase</keyword>
<evidence type="ECO:0000256" key="3">
    <source>
        <dbReference type="ARBA" id="ARBA00012257"/>
    </source>
</evidence>
<keyword evidence="9" id="KW-1185">Reference proteome</keyword>
<dbReference type="PANTHER" id="PTHR43466">
    <property type="entry name" value="2-OXO-4-HYDROXY-4-CARBOXY-5-UREIDOIMIDAZOLINE DECARBOXYLASE-RELATED"/>
    <property type="match status" value="1"/>
</dbReference>
<keyword evidence="4" id="KW-0659">Purine metabolism</keyword>
<proteinExistence type="predicted"/>
<protein>
    <recommendedName>
        <fullName evidence="3">2-oxo-4-hydroxy-4-carboxy-5-ureidoimidazoline decarboxylase</fullName>
        <ecNumber evidence="3">4.1.1.97</ecNumber>
    </recommendedName>
</protein>
<dbReference type="Pfam" id="PF09349">
    <property type="entry name" value="OHCU_decarbox"/>
    <property type="match status" value="1"/>
</dbReference>
<dbReference type="Proteomes" id="UP001380822">
    <property type="component" value="Unassembled WGS sequence"/>
</dbReference>
<dbReference type="PANTHER" id="PTHR43466:SF1">
    <property type="entry name" value="2-OXO-4-HYDROXY-4-CARBOXY-5-UREIDOIMIDAZOLINE DECARBOXYLASE-RELATED"/>
    <property type="match status" value="1"/>
</dbReference>
<accession>A0ABU7ZIT3</accession>
<evidence type="ECO:0000256" key="4">
    <source>
        <dbReference type="ARBA" id="ARBA00022631"/>
    </source>
</evidence>
<evidence type="ECO:0000256" key="6">
    <source>
        <dbReference type="ARBA" id="ARBA00023239"/>
    </source>
</evidence>
<dbReference type="NCBIfam" id="TIGR03164">
    <property type="entry name" value="UHCUDC"/>
    <property type="match status" value="1"/>
</dbReference>
<dbReference type="EMBL" id="JBAKBE010000001">
    <property type="protein sequence ID" value="MEH0094908.1"/>
    <property type="molecule type" value="Genomic_DNA"/>
</dbReference>
<dbReference type="EC" id="4.1.1.97" evidence="3"/>
<dbReference type="GO" id="GO:0051997">
    <property type="term" value="F:2-oxo-4-hydroxy-4-carboxy-5-ureidoimidazoline decarboxylase activity"/>
    <property type="evidence" value="ECO:0007669"/>
    <property type="project" value="UniProtKB-EC"/>
</dbReference>
<reference evidence="8 9" key="1">
    <citation type="submission" date="2024-02" db="EMBL/GenBank/DDBJ databases">
        <title>A new putative Pannonibacter species isolated from two cases of bloodstream infections in paediatric patients.</title>
        <authorList>
            <person name="Castellana S."/>
            <person name="De Laurentiis V."/>
            <person name="Grassi M."/>
            <person name="De Leonardis F."/>
            <person name="Mosca A."/>
            <person name="De Carlo C."/>
            <person name="Sparapano E."/>
            <person name="Ronga L."/>
            <person name="Santacroce L."/>
            <person name="Chironna M."/>
            <person name="De Robertis A."/>
            <person name="Bianco A."/>
            <person name="Del Sambro L."/>
            <person name="Capozzi L."/>
            <person name="Parisi A."/>
        </authorList>
    </citation>
    <scope>NUCLEOTIDE SEQUENCE [LARGE SCALE GENOMIC DNA]</scope>
    <source>
        <strain evidence="8 9">Pt2</strain>
    </source>
</reference>
<dbReference type="InterPro" id="IPR017580">
    <property type="entry name" value="OHCU_decarboxylase-1"/>
</dbReference>
<sequence length="178" mass="19291">MSATPIAFPIPEASLATLEFEAFMAAFGDVAEHSPWVAEAAFAAGPFVRREDLIAAFEAAMQGASHEEKLALIQAHPDLAGRAAIAGDIAEDSRKEQAGAGLDRLTADEFARFTALNDAYRARFGFPFIFAVKGATKHMILDAFEARLGNSPQSEFETALAQITRIFRFRLEDRIVAA</sequence>
<evidence type="ECO:0000256" key="5">
    <source>
        <dbReference type="ARBA" id="ARBA00022793"/>
    </source>
</evidence>
<organism evidence="8 9">
    <name type="scientific">Pannonibacter anstelovis</name>
    <dbReference type="NCBI Taxonomy" id="3121537"/>
    <lineage>
        <taxon>Bacteria</taxon>
        <taxon>Pseudomonadati</taxon>
        <taxon>Pseudomonadota</taxon>
        <taxon>Alphaproteobacteria</taxon>
        <taxon>Hyphomicrobiales</taxon>
        <taxon>Stappiaceae</taxon>
        <taxon>Pannonibacter</taxon>
    </lineage>
</organism>
<comment type="catalytic activity">
    <reaction evidence="1">
        <text>5-hydroxy-2-oxo-4-ureido-2,5-dihydro-1H-imidazole-5-carboxylate + H(+) = (S)-allantoin + CO2</text>
        <dbReference type="Rhea" id="RHEA:26301"/>
        <dbReference type="ChEBI" id="CHEBI:15378"/>
        <dbReference type="ChEBI" id="CHEBI:15678"/>
        <dbReference type="ChEBI" id="CHEBI:16526"/>
        <dbReference type="ChEBI" id="CHEBI:58639"/>
        <dbReference type="EC" id="4.1.1.97"/>
    </reaction>
</comment>
<dbReference type="SUPFAM" id="SSF158694">
    <property type="entry name" value="UraD-Like"/>
    <property type="match status" value="1"/>
</dbReference>
<keyword evidence="6 8" id="KW-0456">Lyase</keyword>
<dbReference type="Gene3D" id="1.10.3330.10">
    <property type="entry name" value="Oxo-4-hydroxy-4-carboxy-5-ureidoimidazoline decarboxylase"/>
    <property type="match status" value="1"/>
</dbReference>
<evidence type="ECO:0000313" key="8">
    <source>
        <dbReference type="EMBL" id="MEH0094908.1"/>
    </source>
</evidence>
<feature type="domain" description="Oxo-4-hydroxy-4-carboxy-5-ureidoimidazoline decarboxylase" evidence="7">
    <location>
        <begin position="18"/>
        <end position="172"/>
    </location>
</feature>
<dbReference type="InterPro" id="IPR036778">
    <property type="entry name" value="OHCU_decarboxylase_sf"/>
</dbReference>
<dbReference type="RefSeq" id="WP_334249765.1">
    <property type="nucleotide sequence ID" value="NZ_JBAKBE010000001.1"/>
</dbReference>
<gene>
    <name evidence="8" type="primary">uraD</name>
    <name evidence="8" type="ORF">V6L76_01505</name>
</gene>
<comment type="pathway">
    <text evidence="2">Purine metabolism; urate degradation; (S)-allantoin from urate: step 3/3.</text>
</comment>
<evidence type="ECO:0000313" key="9">
    <source>
        <dbReference type="Proteomes" id="UP001380822"/>
    </source>
</evidence>